<feature type="binding site" description="axial binding residue" evidence="8">
    <location>
        <position position="109"/>
    </location>
    <ligand>
        <name>heme b</name>
        <dbReference type="ChEBI" id="CHEBI:60344"/>
    </ligand>
    <ligandPart>
        <name>Fe</name>
        <dbReference type="ChEBI" id="CHEBI:18248"/>
    </ligandPart>
</feature>
<evidence type="ECO:0000259" key="11">
    <source>
        <dbReference type="PROSITE" id="PS50873"/>
    </source>
</evidence>
<dbReference type="SUPFAM" id="SSF48113">
    <property type="entry name" value="Heme-dependent peroxidases"/>
    <property type="match status" value="1"/>
</dbReference>
<organism evidence="12 13">
    <name type="scientific">Coptis chinensis</name>
    <dbReference type="NCBI Taxonomy" id="261450"/>
    <lineage>
        <taxon>Eukaryota</taxon>
        <taxon>Viridiplantae</taxon>
        <taxon>Streptophyta</taxon>
        <taxon>Embryophyta</taxon>
        <taxon>Tracheophyta</taxon>
        <taxon>Spermatophyta</taxon>
        <taxon>Magnoliopsida</taxon>
        <taxon>Ranunculales</taxon>
        <taxon>Ranunculaceae</taxon>
        <taxon>Coptidoideae</taxon>
        <taxon>Coptis</taxon>
    </lineage>
</organism>
<keyword evidence="3" id="KW-0349">Heme</keyword>
<dbReference type="FunFam" id="1.10.420.10:FF:000001">
    <property type="entry name" value="Peroxidase"/>
    <property type="match status" value="1"/>
</dbReference>
<evidence type="ECO:0000256" key="2">
    <source>
        <dbReference type="ARBA" id="ARBA00022559"/>
    </source>
</evidence>
<evidence type="ECO:0000256" key="6">
    <source>
        <dbReference type="ARBA" id="ARBA00023004"/>
    </source>
</evidence>
<dbReference type="PANTHER" id="PTHR31235">
    <property type="entry name" value="PEROXIDASE 25-RELATED"/>
    <property type="match status" value="1"/>
</dbReference>
<comment type="caution">
    <text evidence="12">The sequence shown here is derived from an EMBL/GenBank/DDBJ whole genome shotgun (WGS) entry which is preliminary data.</text>
</comment>
<keyword evidence="4 8" id="KW-0479">Metal-binding</keyword>
<dbReference type="InterPro" id="IPR000823">
    <property type="entry name" value="Peroxidase_pln"/>
</dbReference>
<sequence length="241" mass="26495">MNEPSSFTTLQDFVSETDIQKFEILLCIGNKVDLLPGHPAYSLERPGTVSCANIVALATRDSVSYQVCALHYVKFFILKLSDCTVVSLVVGSALMWFHQLHLDACTGSHTIGVGHCSFFSNGLYNFTGKGDSDPSLNSTYAAFLKTKCQSLSDNTTTVPMEPQIPLSFDNNYYSNLKQHKGMFQSDASLLTEEGPADIVDEMLVLGKFFVEFRQSMKRMGAIGVLTDNSGEIRKKCSVVNS</sequence>
<keyword evidence="7 9" id="KW-1015">Disulfide bond</keyword>
<dbReference type="Proteomes" id="UP000631114">
    <property type="component" value="Unassembled WGS sequence"/>
</dbReference>
<comment type="catalytic activity">
    <reaction evidence="1">
        <text>2 a phenolic donor + H2O2 = 2 a phenolic radical donor + 2 H2O</text>
        <dbReference type="Rhea" id="RHEA:56136"/>
        <dbReference type="ChEBI" id="CHEBI:15377"/>
        <dbReference type="ChEBI" id="CHEBI:16240"/>
        <dbReference type="ChEBI" id="CHEBI:139520"/>
        <dbReference type="ChEBI" id="CHEBI:139521"/>
        <dbReference type="EC" id="1.11.1.7"/>
    </reaction>
</comment>
<proteinExistence type="inferred from homology"/>
<feature type="binding site" evidence="8">
    <location>
        <position position="169"/>
    </location>
    <ligand>
        <name>Ca(2+)</name>
        <dbReference type="ChEBI" id="CHEBI:29108"/>
        <label>2</label>
    </ligand>
</feature>
<name>A0A835HU58_9MAGN</name>
<evidence type="ECO:0000256" key="10">
    <source>
        <dbReference type="RuleBase" id="RU004241"/>
    </source>
</evidence>
<evidence type="ECO:0000313" key="12">
    <source>
        <dbReference type="EMBL" id="KAF9604368.1"/>
    </source>
</evidence>
<keyword evidence="5" id="KW-0560">Oxidoreductase</keyword>
<evidence type="ECO:0000313" key="13">
    <source>
        <dbReference type="Proteomes" id="UP000631114"/>
    </source>
</evidence>
<dbReference type="PRINTS" id="PR00461">
    <property type="entry name" value="PLPEROXIDASE"/>
</dbReference>
<evidence type="ECO:0000256" key="5">
    <source>
        <dbReference type="ARBA" id="ARBA00023002"/>
    </source>
</evidence>
<dbReference type="AlphaFoldDB" id="A0A835HU58"/>
<keyword evidence="6 8" id="KW-0408">Iron</keyword>
<dbReference type="InterPro" id="IPR002016">
    <property type="entry name" value="Haem_peroxidase"/>
</dbReference>
<dbReference type="Gene3D" id="1.10.420.10">
    <property type="entry name" value="Peroxidase, domain 2"/>
    <property type="match status" value="1"/>
</dbReference>
<dbReference type="OrthoDB" id="2113341at2759"/>
<keyword evidence="13" id="KW-1185">Reference proteome</keyword>
<gene>
    <name evidence="12" type="ORF">IFM89_006375</name>
</gene>
<feature type="disulfide bond" evidence="9">
    <location>
        <begin position="51"/>
        <end position="236"/>
    </location>
</feature>
<dbReference type="InterPro" id="IPR010255">
    <property type="entry name" value="Haem_peroxidase_sf"/>
</dbReference>
<evidence type="ECO:0000256" key="9">
    <source>
        <dbReference type="PIRSR" id="PIRSR600823-5"/>
    </source>
</evidence>
<keyword evidence="2" id="KW-0575">Peroxidase</keyword>
<feature type="domain" description="Plant heme peroxidase family profile" evidence="11">
    <location>
        <begin position="1"/>
        <end position="240"/>
    </location>
</feature>
<dbReference type="PRINTS" id="PR00458">
    <property type="entry name" value="PEROXIDASE"/>
</dbReference>
<dbReference type="PROSITE" id="PS50873">
    <property type="entry name" value="PEROXIDASE_4"/>
    <property type="match status" value="1"/>
</dbReference>
<keyword evidence="8" id="KW-0106">Calcium</keyword>
<evidence type="ECO:0000256" key="8">
    <source>
        <dbReference type="PIRSR" id="PIRSR600823-3"/>
    </source>
</evidence>
<dbReference type="GO" id="GO:0140825">
    <property type="term" value="F:lactoperoxidase activity"/>
    <property type="evidence" value="ECO:0007669"/>
    <property type="project" value="UniProtKB-EC"/>
</dbReference>
<dbReference type="GO" id="GO:0020037">
    <property type="term" value="F:heme binding"/>
    <property type="evidence" value="ECO:0007669"/>
    <property type="project" value="InterPro"/>
</dbReference>
<comment type="cofactor">
    <cofactor evidence="8">
        <name>heme b</name>
        <dbReference type="ChEBI" id="CHEBI:60344"/>
    </cofactor>
    <text evidence="8">Binds 1 heme b (iron(II)-protoporphyrin IX) group per subunit.</text>
</comment>
<dbReference type="GO" id="GO:0006979">
    <property type="term" value="P:response to oxidative stress"/>
    <property type="evidence" value="ECO:0007669"/>
    <property type="project" value="InterPro"/>
</dbReference>
<comment type="cofactor">
    <cofactor evidence="8">
        <name>Ca(2+)</name>
        <dbReference type="ChEBI" id="CHEBI:29108"/>
    </cofactor>
    <text evidence="8">Binds 2 calcium ions per subunit.</text>
</comment>
<evidence type="ECO:0000256" key="7">
    <source>
        <dbReference type="ARBA" id="ARBA00023157"/>
    </source>
</evidence>
<dbReference type="EMBL" id="JADFTS010000005">
    <property type="protein sequence ID" value="KAF9604368.1"/>
    <property type="molecule type" value="Genomic_DNA"/>
</dbReference>
<evidence type="ECO:0000256" key="4">
    <source>
        <dbReference type="ARBA" id="ARBA00022723"/>
    </source>
</evidence>
<dbReference type="Gene3D" id="1.10.520.10">
    <property type="match status" value="1"/>
</dbReference>
<protein>
    <recommendedName>
        <fullName evidence="11">Plant heme peroxidase family profile domain-containing protein</fullName>
    </recommendedName>
</protein>
<accession>A0A835HU58</accession>
<reference evidence="12 13" key="1">
    <citation type="submission" date="2020-10" db="EMBL/GenBank/DDBJ databases">
        <title>The Coptis chinensis genome and diversification of protoberbering-type alkaloids.</title>
        <authorList>
            <person name="Wang B."/>
            <person name="Shu S."/>
            <person name="Song C."/>
            <person name="Liu Y."/>
        </authorList>
    </citation>
    <scope>NUCLEOTIDE SEQUENCE [LARGE SCALE GENOMIC DNA]</scope>
    <source>
        <strain evidence="12">HL-2020</strain>
        <tissue evidence="12">Leaf</tissue>
    </source>
</reference>
<comment type="similarity">
    <text evidence="10">Belongs to the peroxidase family.</text>
</comment>
<feature type="binding site" evidence="8">
    <location>
        <position position="110"/>
    </location>
    <ligand>
        <name>Ca(2+)</name>
        <dbReference type="ChEBI" id="CHEBI:29108"/>
        <label>2</label>
    </ligand>
</feature>
<dbReference type="GO" id="GO:0046872">
    <property type="term" value="F:metal ion binding"/>
    <property type="evidence" value="ECO:0007669"/>
    <property type="project" value="UniProtKB-KW"/>
</dbReference>
<evidence type="ECO:0000256" key="1">
    <source>
        <dbReference type="ARBA" id="ARBA00000189"/>
    </source>
</evidence>
<feature type="disulfide bond" evidence="9">
    <location>
        <begin position="116"/>
        <end position="148"/>
    </location>
</feature>
<evidence type="ECO:0000256" key="3">
    <source>
        <dbReference type="ARBA" id="ARBA00022617"/>
    </source>
</evidence>
<dbReference type="Pfam" id="PF00141">
    <property type="entry name" value="peroxidase"/>
    <property type="match status" value="1"/>
</dbReference>